<organism evidence="1 2">
    <name type="scientific">Melastoma candidum</name>
    <dbReference type="NCBI Taxonomy" id="119954"/>
    <lineage>
        <taxon>Eukaryota</taxon>
        <taxon>Viridiplantae</taxon>
        <taxon>Streptophyta</taxon>
        <taxon>Embryophyta</taxon>
        <taxon>Tracheophyta</taxon>
        <taxon>Spermatophyta</taxon>
        <taxon>Magnoliopsida</taxon>
        <taxon>eudicotyledons</taxon>
        <taxon>Gunneridae</taxon>
        <taxon>Pentapetalae</taxon>
        <taxon>rosids</taxon>
        <taxon>malvids</taxon>
        <taxon>Myrtales</taxon>
        <taxon>Melastomataceae</taxon>
        <taxon>Melastomatoideae</taxon>
        <taxon>Melastomateae</taxon>
        <taxon>Melastoma</taxon>
    </lineage>
</organism>
<dbReference type="Proteomes" id="UP001057402">
    <property type="component" value="Chromosome 6"/>
</dbReference>
<comment type="caution">
    <text evidence="1">The sequence shown here is derived from an EMBL/GenBank/DDBJ whole genome shotgun (WGS) entry which is preliminary data.</text>
</comment>
<protein>
    <submittedName>
        <fullName evidence="1">Uncharacterized protein</fullName>
    </submittedName>
</protein>
<keyword evidence="2" id="KW-1185">Reference proteome</keyword>
<name>A0ACB9QFY2_9MYRT</name>
<evidence type="ECO:0000313" key="2">
    <source>
        <dbReference type="Proteomes" id="UP001057402"/>
    </source>
</evidence>
<reference evidence="2" key="1">
    <citation type="journal article" date="2023" name="Front. Plant Sci.">
        <title>Chromosomal-level genome assembly of Melastoma candidum provides insights into trichome evolution.</title>
        <authorList>
            <person name="Zhong Y."/>
            <person name="Wu W."/>
            <person name="Sun C."/>
            <person name="Zou P."/>
            <person name="Liu Y."/>
            <person name="Dai S."/>
            <person name="Zhou R."/>
        </authorList>
    </citation>
    <scope>NUCLEOTIDE SEQUENCE [LARGE SCALE GENOMIC DNA]</scope>
</reference>
<sequence length="102" mass="11616">MGPRVGEDELEVEGSMTPWVSEDELEGMAPCVARTNSREWHLECAKLTPQVGEDRLKVAEKNGNTSSRPGRVEWLHKLVRMRSSPGRKWLLELARRCSGDWL</sequence>
<accession>A0ACB9QFY2</accession>
<dbReference type="EMBL" id="CM042885">
    <property type="protein sequence ID" value="KAI4365310.1"/>
    <property type="molecule type" value="Genomic_DNA"/>
</dbReference>
<proteinExistence type="predicted"/>
<gene>
    <name evidence="1" type="ORF">MLD38_021304</name>
</gene>
<evidence type="ECO:0000313" key="1">
    <source>
        <dbReference type="EMBL" id="KAI4365310.1"/>
    </source>
</evidence>